<organism evidence="1">
    <name type="scientific">marine sediment metagenome</name>
    <dbReference type="NCBI Taxonomy" id="412755"/>
    <lineage>
        <taxon>unclassified sequences</taxon>
        <taxon>metagenomes</taxon>
        <taxon>ecological metagenomes</taxon>
    </lineage>
</organism>
<dbReference type="EMBL" id="LAZR01005661">
    <property type="protein sequence ID" value="KKM98141.1"/>
    <property type="molecule type" value="Genomic_DNA"/>
</dbReference>
<evidence type="ECO:0000313" key="1">
    <source>
        <dbReference type="EMBL" id="KKM98141.1"/>
    </source>
</evidence>
<sequence>MVEKEHIKYYLADDFTIRLNKRTNRLTIKIHDPNFDMTALIHDIANSITTRDIQKYTDKKERALKFFKEGFGLNLVDYYDHGGSE</sequence>
<proteinExistence type="predicted"/>
<name>A0A0F9MFM0_9ZZZZ</name>
<comment type="caution">
    <text evidence="1">The sequence shown here is derived from an EMBL/GenBank/DDBJ whole genome shotgun (WGS) entry which is preliminary data.</text>
</comment>
<gene>
    <name evidence="1" type="ORF">LCGC14_1161000</name>
</gene>
<reference evidence="1" key="1">
    <citation type="journal article" date="2015" name="Nature">
        <title>Complex archaea that bridge the gap between prokaryotes and eukaryotes.</title>
        <authorList>
            <person name="Spang A."/>
            <person name="Saw J.H."/>
            <person name="Jorgensen S.L."/>
            <person name="Zaremba-Niedzwiedzka K."/>
            <person name="Martijn J."/>
            <person name="Lind A.E."/>
            <person name="van Eijk R."/>
            <person name="Schleper C."/>
            <person name="Guy L."/>
            <person name="Ettema T.J."/>
        </authorList>
    </citation>
    <scope>NUCLEOTIDE SEQUENCE</scope>
</reference>
<protein>
    <submittedName>
        <fullName evidence="1">Uncharacterized protein</fullName>
    </submittedName>
</protein>
<dbReference type="AlphaFoldDB" id="A0A0F9MFM0"/>
<accession>A0A0F9MFM0</accession>